<reference evidence="3" key="1">
    <citation type="submission" date="2022-03" db="EMBL/GenBank/DDBJ databases">
        <title>Streptomyces 7R015 and 7R016 isolated from Barleria lupulina in Thailand.</title>
        <authorList>
            <person name="Kanchanasin P."/>
            <person name="Phongsopitanun W."/>
            <person name="Tanasupawat S."/>
        </authorList>
    </citation>
    <scope>NUCLEOTIDE SEQUENCE</scope>
    <source>
        <strain evidence="3">7R015</strain>
    </source>
</reference>
<dbReference type="PROSITE" id="PS51257">
    <property type="entry name" value="PROKAR_LIPOPROTEIN"/>
    <property type="match status" value="1"/>
</dbReference>
<dbReference type="RefSeq" id="WP_242778213.1">
    <property type="nucleotide sequence ID" value="NZ_JALDAY010000022.1"/>
</dbReference>
<feature type="chain" id="PRO_5045838176" evidence="2">
    <location>
        <begin position="27"/>
        <end position="65"/>
    </location>
</feature>
<name>A0ABS9YNV6_9ACTN</name>
<dbReference type="Proteomes" id="UP001165269">
    <property type="component" value="Unassembled WGS sequence"/>
</dbReference>
<feature type="region of interest" description="Disordered" evidence="1">
    <location>
        <begin position="29"/>
        <end position="65"/>
    </location>
</feature>
<gene>
    <name evidence="3" type="ORF">MQP27_48580</name>
</gene>
<feature type="signal peptide" evidence="2">
    <location>
        <begin position="1"/>
        <end position="26"/>
    </location>
</feature>
<keyword evidence="4" id="KW-1185">Reference proteome</keyword>
<evidence type="ECO:0000313" key="4">
    <source>
        <dbReference type="Proteomes" id="UP001165269"/>
    </source>
</evidence>
<keyword evidence="2" id="KW-0732">Signal</keyword>
<accession>A0ABS9YNV6</accession>
<sequence>MPARADRARRHLVAAALAVLTALTLAGCQDGTGVRDEGPATSHALPAPAGGLVHADQDTQRPPGQ</sequence>
<protein>
    <submittedName>
        <fullName evidence="3">Uncharacterized protein</fullName>
    </submittedName>
</protein>
<evidence type="ECO:0000313" key="3">
    <source>
        <dbReference type="EMBL" id="MCI3278946.1"/>
    </source>
</evidence>
<proteinExistence type="predicted"/>
<evidence type="ECO:0000256" key="1">
    <source>
        <dbReference type="SAM" id="MobiDB-lite"/>
    </source>
</evidence>
<evidence type="ECO:0000256" key="2">
    <source>
        <dbReference type="SAM" id="SignalP"/>
    </source>
</evidence>
<organism evidence="3 4">
    <name type="scientific">Streptomyces cylindrosporus</name>
    <dbReference type="NCBI Taxonomy" id="2927583"/>
    <lineage>
        <taxon>Bacteria</taxon>
        <taxon>Bacillati</taxon>
        <taxon>Actinomycetota</taxon>
        <taxon>Actinomycetes</taxon>
        <taxon>Kitasatosporales</taxon>
        <taxon>Streptomycetaceae</taxon>
        <taxon>Streptomyces</taxon>
    </lineage>
</organism>
<comment type="caution">
    <text evidence="3">The sequence shown here is derived from an EMBL/GenBank/DDBJ whole genome shotgun (WGS) entry which is preliminary data.</text>
</comment>
<dbReference type="EMBL" id="JALDAY010000022">
    <property type="protein sequence ID" value="MCI3278946.1"/>
    <property type="molecule type" value="Genomic_DNA"/>
</dbReference>